<dbReference type="PANTHER" id="PTHR16125">
    <property type="entry name" value="TRANSMEMBRANE PROTEIN 74"/>
    <property type="match status" value="1"/>
</dbReference>
<feature type="compositionally biased region" description="Basic and acidic residues" evidence="1">
    <location>
        <begin position="11"/>
        <end position="24"/>
    </location>
</feature>
<dbReference type="EMBL" id="CATNWA010017007">
    <property type="protein sequence ID" value="CAI9597242.1"/>
    <property type="molecule type" value="Genomic_DNA"/>
</dbReference>
<keyword evidence="2" id="KW-0472">Membrane</keyword>
<feature type="transmembrane region" description="Helical" evidence="2">
    <location>
        <begin position="89"/>
        <end position="111"/>
    </location>
</feature>
<name>A0ABN9FK38_9NEOB</name>
<evidence type="ECO:0000313" key="3">
    <source>
        <dbReference type="EMBL" id="CAI9597242.1"/>
    </source>
</evidence>
<accession>A0ABN9FK38</accession>
<keyword evidence="2" id="KW-1133">Transmembrane helix</keyword>
<organism evidence="3 4">
    <name type="scientific">Staurois parvus</name>
    <dbReference type="NCBI Taxonomy" id="386267"/>
    <lineage>
        <taxon>Eukaryota</taxon>
        <taxon>Metazoa</taxon>
        <taxon>Chordata</taxon>
        <taxon>Craniata</taxon>
        <taxon>Vertebrata</taxon>
        <taxon>Euteleostomi</taxon>
        <taxon>Amphibia</taxon>
        <taxon>Batrachia</taxon>
        <taxon>Anura</taxon>
        <taxon>Neobatrachia</taxon>
        <taxon>Ranoidea</taxon>
        <taxon>Ranidae</taxon>
        <taxon>Staurois</taxon>
    </lineage>
</organism>
<feature type="region of interest" description="Disordered" evidence="1">
    <location>
        <begin position="1"/>
        <end position="82"/>
    </location>
</feature>
<evidence type="ECO:0000256" key="1">
    <source>
        <dbReference type="SAM" id="MobiDB-lite"/>
    </source>
</evidence>
<dbReference type="Pfam" id="PF14927">
    <property type="entry name" value="Neurensin"/>
    <property type="match status" value="1"/>
</dbReference>
<feature type="transmembrane region" description="Helical" evidence="2">
    <location>
        <begin position="145"/>
        <end position="168"/>
    </location>
</feature>
<proteinExistence type="predicted"/>
<evidence type="ECO:0008006" key="5">
    <source>
        <dbReference type="Google" id="ProtNLM"/>
    </source>
</evidence>
<gene>
    <name evidence="3" type="ORF">SPARVUS_LOCUS12200304</name>
</gene>
<dbReference type="InterPro" id="IPR029695">
    <property type="entry name" value="TMEM74-like"/>
</dbReference>
<keyword evidence="2" id="KW-0812">Transmembrane</keyword>
<evidence type="ECO:0000256" key="2">
    <source>
        <dbReference type="SAM" id="Phobius"/>
    </source>
</evidence>
<feature type="compositionally biased region" description="Basic and acidic residues" evidence="1">
    <location>
        <begin position="73"/>
        <end position="82"/>
    </location>
</feature>
<reference evidence="3" key="1">
    <citation type="submission" date="2023-05" db="EMBL/GenBank/DDBJ databases">
        <authorList>
            <person name="Stuckert A."/>
        </authorList>
    </citation>
    <scope>NUCLEOTIDE SEQUENCE</scope>
</reference>
<dbReference type="Proteomes" id="UP001162483">
    <property type="component" value="Unassembled WGS sequence"/>
</dbReference>
<dbReference type="PANTHER" id="PTHR16125:SF4">
    <property type="entry name" value="TRANSMEMBRANE PROTEIN 74B"/>
    <property type="match status" value="1"/>
</dbReference>
<sequence>MASPHSLELSDISRGHNADGHACPERSGTVRGFENPSYEEFGETSFGQESRDALQLSPASEVRGWGKENGSPHSEDSREPEPASHSVDYGFICSLVLLVSGIILVAIAYTIPREVRVSPDSVSAREMERLELYYAHLGSNLDKCIIAGLGLLTLGGTLLSMLLMISICKGELYRRRKFSVARGPRTKYGSLNLRMRQMTTEGGQMLVEHEVMEMTNNITHHGHEP</sequence>
<keyword evidence="4" id="KW-1185">Reference proteome</keyword>
<comment type="caution">
    <text evidence="3">The sequence shown here is derived from an EMBL/GenBank/DDBJ whole genome shotgun (WGS) entry which is preliminary data.</text>
</comment>
<evidence type="ECO:0000313" key="4">
    <source>
        <dbReference type="Proteomes" id="UP001162483"/>
    </source>
</evidence>
<protein>
    <recommendedName>
        <fullName evidence="5">Transmembrane protein 74B</fullName>
    </recommendedName>
</protein>